<dbReference type="SUPFAM" id="SSF52172">
    <property type="entry name" value="CheY-like"/>
    <property type="match status" value="1"/>
</dbReference>
<dbReference type="EMBL" id="MHJL01000034">
    <property type="protein sequence ID" value="OGY66829.1"/>
    <property type="molecule type" value="Genomic_DNA"/>
</dbReference>
<dbReference type="GO" id="GO:0000160">
    <property type="term" value="P:phosphorelay signal transduction system"/>
    <property type="evidence" value="ECO:0007669"/>
    <property type="project" value="InterPro"/>
</dbReference>
<dbReference type="Proteomes" id="UP000177690">
    <property type="component" value="Unassembled WGS sequence"/>
</dbReference>
<reference evidence="4 5" key="1">
    <citation type="journal article" date="2016" name="Nat. Commun.">
        <title>Thousands of microbial genomes shed light on interconnected biogeochemical processes in an aquifer system.</title>
        <authorList>
            <person name="Anantharaman K."/>
            <person name="Brown C.T."/>
            <person name="Hug L.A."/>
            <person name="Sharon I."/>
            <person name="Castelle C.J."/>
            <person name="Probst A.J."/>
            <person name="Thomas B.C."/>
            <person name="Singh A."/>
            <person name="Wilkins M.J."/>
            <person name="Karaoz U."/>
            <person name="Brodie E.L."/>
            <person name="Williams K.H."/>
            <person name="Hubbard S.S."/>
            <person name="Banfield J.F."/>
        </authorList>
    </citation>
    <scope>NUCLEOTIDE SEQUENCE [LARGE SCALE GENOMIC DNA]</scope>
</reference>
<name>A0A1G1ZQU6_9BACT</name>
<dbReference type="AlphaFoldDB" id="A0A1G1ZQU6"/>
<comment type="caution">
    <text evidence="4">The sequence shown here is derived from an EMBL/GenBank/DDBJ whole genome shotgun (WGS) entry which is preliminary data.</text>
</comment>
<dbReference type="PANTHER" id="PTHR44591">
    <property type="entry name" value="STRESS RESPONSE REGULATOR PROTEIN 1"/>
    <property type="match status" value="1"/>
</dbReference>
<dbReference type="SMART" id="SM00448">
    <property type="entry name" value="REC"/>
    <property type="match status" value="1"/>
</dbReference>
<dbReference type="InterPro" id="IPR050595">
    <property type="entry name" value="Bact_response_regulator"/>
</dbReference>
<dbReference type="InterPro" id="IPR001789">
    <property type="entry name" value="Sig_transdc_resp-reg_receiver"/>
</dbReference>
<feature type="domain" description="Response regulatory" evidence="3">
    <location>
        <begin position="7"/>
        <end position="123"/>
    </location>
</feature>
<evidence type="ECO:0000256" key="2">
    <source>
        <dbReference type="PROSITE-ProRule" id="PRU00169"/>
    </source>
</evidence>
<dbReference type="CDD" id="cd17574">
    <property type="entry name" value="REC_OmpR"/>
    <property type="match status" value="1"/>
</dbReference>
<organism evidence="4 5">
    <name type="scientific">Candidatus Harrisonbacteria bacterium RIFCSPLOWO2_02_FULL_41_13b</name>
    <dbReference type="NCBI Taxonomy" id="1798409"/>
    <lineage>
        <taxon>Bacteria</taxon>
        <taxon>Candidatus Harrisoniibacteriota</taxon>
    </lineage>
</organism>
<dbReference type="Gene3D" id="3.40.50.2300">
    <property type="match status" value="1"/>
</dbReference>
<gene>
    <name evidence="4" type="ORF">A3I24_04025</name>
</gene>
<protein>
    <recommendedName>
        <fullName evidence="3">Response regulatory domain-containing protein</fullName>
    </recommendedName>
</protein>
<dbReference type="STRING" id="1798409.A3I24_04025"/>
<dbReference type="InterPro" id="IPR011006">
    <property type="entry name" value="CheY-like_superfamily"/>
</dbReference>
<evidence type="ECO:0000259" key="3">
    <source>
        <dbReference type="PROSITE" id="PS50110"/>
    </source>
</evidence>
<sequence>MAGQAKTVLIVEDDVFLMALLKNRMESEGFSILAAKDGEEAIKVLKDIKPDIILLDIILPGKSGFEVLEEMQSDPQIQNSPVMIISNLGQDMDIDRGRDLGALEYFVKARSSMDDVIVKVSNFLKNKK</sequence>
<accession>A0A1G1ZQU6</accession>
<evidence type="ECO:0000313" key="4">
    <source>
        <dbReference type="EMBL" id="OGY66829.1"/>
    </source>
</evidence>
<evidence type="ECO:0000313" key="5">
    <source>
        <dbReference type="Proteomes" id="UP000177690"/>
    </source>
</evidence>
<feature type="modified residue" description="4-aspartylphosphate" evidence="2">
    <location>
        <position position="56"/>
    </location>
</feature>
<dbReference type="PROSITE" id="PS50110">
    <property type="entry name" value="RESPONSE_REGULATORY"/>
    <property type="match status" value="1"/>
</dbReference>
<proteinExistence type="predicted"/>
<dbReference type="PANTHER" id="PTHR44591:SF3">
    <property type="entry name" value="RESPONSE REGULATORY DOMAIN-CONTAINING PROTEIN"/>
    <property type="match status" value="1"/>
</dbReference>
<dbReference type="Pfam" id="PF00072">
    <property type="entry name" value="Response_reg"/>
    <property type="match status" value="1"/>
</dbReference>
<evidence type="ECO:0000256" key="1">
    <source>
        <dbReference type="ARBA" id="ARBA00022553"/>
    </source>
</evidence>
<keyword evidence="1 2" id="KW-0597">Phosphoprotein</keyword>